<dbReference type="RefSeq" id="WP_052204636.1">
    <property type="nucleotide sequence ID" value="NZ_CP012342.1"/>
</dbReference>
<keyword evidence="3" id="KW-1185">Reference proteome</keyword>
<name>A0A0K1RAY0_9CORY</name>
<evidence type="ECO:0000256" key="1">
    <source>
        <dbReference type="ARBA" id="ARBA00023115"/>
    </source>
</evidence>
<dbReference type="InterPro" id="IPR029063">
    <property type="entry name" value="SAM-dependent_MTases_sf"/>
</dbReference>
<reference evidence="2 3" key="1">
    <citation type="submission" date="2015-08" db="EMBL/GenBank/DDBJ databases">
        <authorList>
            <person name="Babu N.S."/>
            <person name="Beckwith C.J."/>
            <person name="Beseler K.G."/>
            <person name="Brison A."/>
            <person name="Carone J.V."/>
            <person name="Caskin T.P."/>
            <person name="Diamond M."/>
            <person name="Durham M.E."/>
            <person name="Foxe J.M."/>
            <person name="Go M."/>
            <person name="Henderson B.A."/>
            <person name="Jones I.B."/>
            <person name="McGettigan J.A."/>
            <person name="Micheletti S.J."/>
            <person name="Nasrallah M.E."/>
            <person name="Ortiz D."/>
            <person name="Piller C.R."/>
            <person name="Privatt S.R."/>
            <person name="Schneider S.L."/>
            <person name="Sharp S."/>
            <person name="Smith T.C."/>
            <person name="Stanton J.D."/>
            <person name="Ullery H.E."/>
            <person name="Wilson R.J."/>
            <person name="Serrano M.G."/>
            <person name="Buck G."/>
            <person name="Lee V."/>
            <person name="Wang Y."/>
            <person name="Carvalho R."/>
            <person name="Voegtly L."/>
            <person name="Shi R."/>
            <person name="Duckworth R."/>
            <person name="Johnson A."/>
            <person name="Loviza R."/>
            <person name="Walstead R."/>
            <person name="Shah Z."/>
            <person name="Kiflezghi M."/>
            <person name="Wade K."/>
            <person name="Ball S.L."/>
            <person name="Bradley K.W."/>
            <person name="Asai D.J."/>
            <person name="Bowman C.A."/>
            <person name="Russell D.A."/>
            <person name="Pope W.H."/>
            <person name="Jacobs-Sera D."/>
            <person name="Hendrix R.W."/>
            <person name="Hatfull G.F."/>
        </authorList>
    </citation>
    <scope>NUCLEOTIDE SEQUENCE [LARGE SCALE GENOMIC DNA]</scope>
    <source>
        <strain evidence="2 3">PUDD_83A45</strain>
    </source>
</reference>
<dbReference type="STRING" id="156976.AK829_04490"/>
<protein>
    <submittedName>
        <fullName evidence="2">Transferase</fullName>
    </submittedName>
</protein>
<accession>A0A0K1RAY0</accession>
<dbReference type="KEGG" id="crie:AK829_04490"/>
<dbReference type="Proteomes" id="UP000060016">
    <property type="component" value="Chromosome"/>
</dbReference>
<dbReference type="GO" id="GO:0016740">
    <property type="term" value="F:transferase activity"/>
    <property type="evidence" value="ECO:0007669"/>
    <property type="project" value="UniProtKB-KW"/>
</dbReference>
<gene>
    <name evidence="2" type="ORF">AK829_04490</name>
</gene>
<evidence type="ECO:0000313" key="3">
    <source>
        <dbReference type="Proteomes" id="UP000060016"/>
    </source>
</evidence>
<sequence length="286" mass="31375">MAAKSEFYEIDTGVAEVLHEPDGSMVLLVNGVPSSHIVPGDPERLDFEYMRWIADFLDSAYPDADKPKARLTHLGGAACTMPRYFASKWKGSRNTVVEIDAELAILARELFDIPRAPAVKIRVGDAREVTDTFKPETRDVIIRDVFSSATTPRSLTTVEFYENVRASTSNSGLYVANCGSHADLKEAKEELAGMCEVFPHVAAIADPPMLKGRRYGNIVLIGANQPIEASPQLTRNLLMGAVPAQFKGEAWCRALATTPRHDSPTAPPPSSYFAALSRRISRSPIW</sequence>
<dbReference type="PANTHER" id="PTHR43317">
    <property type="entry name" value="THERMOSPERMINE SYNTHASE ACAULIS5"/>
    <property type="match status" value="1"/>
</dbReference>
<organism evidence="2 3">
    <name type="scientific">Corynebacterium riegelii</name>
    <dbReference type="NCBI Taxonomy" id="156976"/>
    <lineage>
        <taxon>Bacteria</taxon>
        <taxon>Bacillati</taxon>
        <taxon>Actinomycetota</taxon>
        <taxon>Actinomycetes</taxon>
        <taxon>Mycobacteriales</taxon>
        <taxon>Corynebacteriaceae</taxon>
        <taxon>Corynebacterium</taxon>
    </lineage>
</organism>
<dbReference type="PATRIC" id="fig|156976.3.peg.890"/>
<dbReference type="Gene3D" id="3.40.50.150">
    <property type="entry name" value="Vaccinia Virus protein VP39"/>
    <property type="match status" value="1"/>
</dbReference>
<dbReference type="GO" id="GO:0006596">
    <property type="term" value="P:polyamine biosynthetic process"/>
    <property type="evidence" value="ECO:0007669"/>
    <property type="project" value="UniProtKB-KW"/>
</dbReference>
<dbReference type="NCBIfam" id="NF037959">
    <property type="entry name" value="MFS_SpdSyn"/>
    <property type="match status" value="1"/>
</dbReference>
<keyword evidence="2" id="KW-0808">Transferase</keyword>
<dbReference type="SUPFAM" id="SSF53335">
    <property type="entry name" value="S-adenosyl-L-methionine-dependent methyltransferases"/>
    <property type="match status" value="1"/>
</dbReference>
<evidence type="ECO:0000313" key="2">
    <source>
        <dbReference type="EMBL" id="AKV58553.1"/>
    </source>
</evidence>
<keyword evidence="1" id="KW-0620">Polyamine biosynthesis</keyword>
<proteinExistence type="predicted"/>
<dbReference type="PANTHER" id="PTHR43317:SF1">
    <property type="entry name" value="THERMOSPERMINE SYNTHASE ACAULIS5"/>
    <property type="match status" value="1"/>
</dbReference>
<dbReference type="EMBL" id="CP012342">
    <property type="protein sequence ID" value="AKV58553.1"/>
    <property type="molecule type" value="Genomic_DNA"/>
</dbReference>
<dbReference type="AlphaFoldDB" id="A0A0K1RAY0"/>